<organism evidence="3 4">
    <name type="scientific">Nocardia tenerifensis</name>
    <dbReference type="NCBI Taxonomy" id="228006"/>
    <lineage>
        <taxon>Bacteria</taxon>
        <taxon>Bacillati</taxon>
        <taxon>Actinomycetota</taxon>
        <taxon>Actinomycetes</taxon>
        <taxon>Mycobacteriales</taxon>
        <taxon>Nocardiaceae</taxon>
        <taxon>Nocardia</taxon>
    </lineage>
</organism>
<accession>A0A318KA12</accession>
<dbReference type="InterPro" id="IPR046675">
    <property type="entry name" value="DUF6545"/>
</dbReference>
<name>A0A318KA12_9NOCA</name>
<feature type="transmembrane region" description="Helical" evidence="1">
    <location>
        <begin position="210"/>
        <end position="234"/>
    </location>
</feature>
<keyword evidence="4" id="KW-1185">Reference proteome</keyword>
<protein>
    <recommendedName>
        <fullName evidence="2">DUF6545 domain-containing protein</fullName>
    </recommendedName>
</protein>
<feature type="transmembrane region" description="Helical" evidence="1">
    <location>
        <begin position="139"/>
        <end position="156"/>
    </location>
</feature>
<keyword evidence="1" id="KW-0472">Membrane</keyword>
<dbReference type="Proteomes" id="UP000247569">
    <property type="component" value="Unassembled WGS sequence"/>
</dbReference>
<feature type="transmembrane region" description="Helical" evidence="1">
    <location>
        <begin position="44"/>
        <end position="64"/>
    </location>
</feature>
<feature type="transmembrane region" description="Helical" evidence="1">
    <location>
        <begin position="99"/>
        <end position="118"/>
    </location>
</feature>
<evidence type="ECO:0000259" key="2">
    <source>
        <dbReference type="Pfam" id="PF20182"/>
    </source>
</evidence>
<evidence type="ECO:0000313" key="4">
    <source>
        <dbReference type="Proteomes" id="UP000247569"/>
    </source>
</evidence>
<dbReference type="InterPro" id="IPR050039">
    <property type="entry name" value="MAB_1171c-like"/>
</dbReference>
<keyword evidence="1" id="KW-0812">Transmembrane</keyword>
<feature type="transmembrane region" description="Helical" evidence="1">
    <location>
        <begin position="246"/>
        <end position="268"/>
    </location>
</feature>
<feature type="transmembrane region" description="Helical" evidence="1">
    <location>
        <begin position="76"/>
        <end position="93"/>
    </location>
</feature>
<feature type="domain" description="DUF6545" evidence="2">
    <location>
        <begin position="274"/>
        <end position="392"/>
    </location>
</feature>
<dbReference type="EMBL" id="QJKF01000001">
    <property type="protein sequence ID" value="PXX71401.1"/>
    <property type="molecule type" value="Genomic_DNA"/>
</dbReference>
<dbReference type="NCBIfam" id="NF042915">
    <property type="entry name" value="MAB_1171c_fam"/>
    <property type="match status" value="1"/>
</dbReference>
<comment type="caution">
    <text evidence="3">The sequence shown here is derived from an EMBL/GenBank/DDBJ whole genome shotgun (WGS) entry which is preliminary data.</text>
</comment>
<evidence type="ECO:0000256" key="1">
    <source>
        <dbReference type="SAM" id="Phobius"/>
    </source>
</evidence>
<sequence length="400" mass="44036">MSSTAIGCHDKWFRSSREHCRVLCAGKYFARPEARRLSSLIPGFLAWPLTGCVVLFTLGRFRYFRDTPVDRLVNRLFAWSAAALLLFRFATVPGCPGPVYEVAIGCVLMMTTGLHAIGCARRNDIDPDTRRRRQRRSRLFAVLATIAILLAGAAARGDGRTIDMGLTWDGLVVAFAFCTPVVINTAVFARMVVHEFRIGDLTPSERVVAASMLVSMLVDWIGVALSGLQLFLGWPQLGPHLPRAELTFTVGVLVNAVAPMFPLSMALLRAIGLDREARECRRLRPLWRDLTAAVPEIVLRPATDTGTPPDPATRIFRMTVEIRDALMHLAPYLPAQPPMSENAEDYAKRIAYAATARRTGLPPTFATPQPALGSGDFHADLRQLLGLARVWRGAYTGDPS</sequence>
<keyword evidence="1" id="KW-1133">Transmembrane helix</keyword>
<dbReference type="AlphaFoldDB" id="A0A318KA12"/>
<reference evidence="3 4" key="1">
    <citation type="submission" date="2018-05" db="EMBL/GenBank/DDBJ databases">
        <title>Genomic Encyclopedia of Type Strains, Phase IV (KMG-IV): sequencing the most valuable type-strain genomes for metagenomic binning, comparative biology and taxonomic classification.</title>
        <authorList>
            <person name="Goeker M."/>
        </authorList>
    </citation>
    <scope>NUCLEOTIDE SEQUENCE [LARGE SCALE GENOMIC DNA]</scope>
    <source>
        <strain evidence="3 4">DSM 44704</strain>
    </source>
</reference>
<dbReference type="Pfam" id="PF20182">
    <property type="entry name" value="DUF6545"/>
    <property type="match status" value="1"/>
</dbReference>
<gene>
    <name evidence="3" type="ORF">DFR70_101823</name>
</gene>
<feature type="transmembrane region" description="Helical" evidence="1">
    <location>
        <begin position="168"/>
        <end position="189"/>
    </location>
</feature>
<evidence type="ECO:0000313" key="3">
    <source>
        <dbReference type="EMBL" id="PXX71401.1"/>
    </source>
</evidence>
<proteinExistence type="predicted"/>